<dbReference type="Pfam" id="PF25477">
    <property type="entry name" value="RESC1_2"/>
    <property type="match status" value="1"/>
</dbReference>
<comment type="caution">
    <text evidence="2">The sequence shown here is derived from an EMBL/GenBank/DDBJ whole genome shotgun (WGS) entry which is preliminary data.</text>
</comment>
<keyword evidence="3" id="KW-1185">Reference proteome</keyword>
<evidence type="ECO:0000313" key="3">
    <source>
        <dbReference type="Proteomes" id="UP001430356"/>
    </source>
</evidence>
<feature type="domain" description="RESC1/2 CYTH-like" evidence="1">
    <location>
        <begin position="214"/>
        <end position="527"/>
    </location>
</feature>
<organism evidence="2 3">
    <name type="scientific">Novymonas esmeraldas</name>
    <dbReference type="NCBI Taxonomy" id="1808958"/>
    <lineage>
        <taxon>Eukaryota</taxon>
        <taxon>Discoba</taxon>
        <taxon>Euglenozoa</taxon>
        <taxon>Kinetoplastea</taxon>
        <taxon>Metakinetoplastina</taxon>
        <taxon>Trypanosomatida</taxon>
        <taxon>Trypanosomatidae</taxon>
        <taxon>Novymonas</taxon>
    </lineage>
</organism>
<evidence type="ECO:0000259" key="1">
    <source>
        <dbReference type="Pfam" id="PF25477"/>
    </source>
</evidence>
<evidence type="ECO:0000313" key="2">
    <source>
        <dbReference type="EMBL" id="KAK7202156.1"/>
    </source>
</evidence>
<name>A0AAW0F9A6_9TRYP</name>
<gene>
    <name evidence="2" type="ORF">NESM_000285100</name>
</gene>
<dbReference type="Proteomes" id="UP001430356">
    <property type="component" value="Unassembled WGS sequence"/>
</dbReference>
<sequence length="539" mass="60036">MRRTPTQLRLSRPVAAAVSRSGASSPVARAAAATSVRPLTTAAASRHAISRLVPCSAGVHGGSRASAAAAATVTPLVLSRRWQSSSSAQKDFTHITHDLVWGLWNEGNLFSLSVAELLFYLQQRAEGGTAFTIDPQAKKSTLVRQVEELMSAEQANLTVPQETNVAVTMTGADRVEETLDEADEYGDWGAEPGFEERRHIDYIECSPLRMGERYDPLVPRSYQLLHSDLSADLGLQALNPSKFPGQSKNQLAYVVSKVDVDKANEQHFRRGLEWCLANLWNTNMNGELNIGAGRVIFYRTVAKQNRNTLPLWTLQRHLYAYHPYAWFAVASASNVQAAETLASRLGMQLVQGLTTSYKVGIRRAGEVFDAELNAQMQCTLLNRPWDRFLVSHYVRSQMPDLRYLIRARHPIKKRVADTYLETDILRSTRDSVQSVLSPELGEVTYCCERVIRKWAMRTSVGVTLQLVETRRTPLIITKAGDEGERLEYEWIVVLPQKAERVNVAALAEELWGYGNLLATELGPGMEEFLSHTMTAAASY</sequence>
<dbReference type="InterPro" id="IPR057320">
    <property type="entry name" value="RESC1_2_CYTH-like_dom"/>
</dbReference>
<reference evidence="2 3" key="1">
    <citation type="journal article" date="2021" name="MBio">
        <title>A New Model Trypanosomatid, Novymonas esmeraldas: Genomic Perception of Its 'Candidatus Pandoraea novymonadis' Endosymbiont.</title>
        <authorList>
            <person name="Zakharova A."/>
            <person name="Saura A."/>
            <person name="Butenko A."/>
            <person name="Podesvova L."/>
            <person name="Warmusova S."/>
            <person name="Kostygov A.Y."/>
            <person name="Nenarokova A."/>
            <person name="Lukes J."/>
            <person name="Opperdoes F.R."/>
            <person name="Yurchenko V."/>
        </authorList>
    </citation>
    <scope>NUCLEOTIDE SEQUENCE [LARGE SCALE GENOMIC DNA]</scope>
    <source>
        <strain evidence="2 3">E262AT.01</strain>
    </source>
</reference>
<protein>
    <submittedName>
        <fullName evidence="2">MRB1-associated protein</fullName>
    </submittedName>
</protein>
<proteinExistence type="predicted"/>
<accession>A0AAW0F9A6</accession>
<dbReference type="EMBL" id="JAECZO010000025">
    <property type="protein sequence ID" value="KAK7202156.1"/>
    <property type="molecule type" value="Genomic_DNA"/>
</dbReference>
<dbReference type="AlphaFoldDB" id="A0AAW0F9A6"/>
<dbReference type="CDD" id="cd23733">
    <property type="entry name" value="RESC2"/>
    <property type="match status" value="1"/>
</dbReference>